<gene>
    <name evidence="2" type="ORF">SOCE836_042340</name>
</gene>
<dbReference type="Proteomes" id="UP000295497">
    <property type="component" value="Chromosome"/>
</dbReference>
<sequence length="110" mass="11735">MGGTQRRVARIDAEAPGDERRRGEEPRAGQAGKAGLPARPLRDTDVVDEACQQSFPASDPPAWTPAIAGLPRNQLVAELGSGAELGPVVRRMPRSRRGSAPRKLRGTHHG</sequence>
<accession>A0A4P2QQ55</accession>
<evidence type="ECO:0000256" key="1">
    <source>
        <dbReference type="SAM" id="MobiDB-lite"/>
    </source>
</evidence>
<protein>
    <submittedName>
        <fullName evidence="2">Uncharacterized protein</fullName>
    </submittedName>
</protein>
<reference evidence="2 3" key="1">
    <citation type="submission" date="2015-09" db="EMBL/GenBank/DDBJ databases">
        <title>Sorangium comparison.</title>
        <authorList>
            <person name="Zaburannyi N."/>
            <person name="Bunk B."/>
            <person name="Overmann J."/>
            <person name="Mueller R."/>
        </authorList>
    </citation>
    <scope>NUCLEOTIDE SEQUENCE [LARGE SCALE GENOMIC DNA]</scope>
    <source>
        <strain evidence="2 3">So ce836</strain>
    </source>
</reference>
<proteinExistence type="predicted"/>
<dbReference type="AlphaFoldDB" id="A0A4P2QQ55"/>
<feature type="compositionally biased region" description="Basic residues" evidence="1">
    <location>
        <begin position="91"/>
        <end position="110"/>
    </location>
</feature>
<evidence type="ECO:0000313" key="3">
    <source>
        <dbReference type="Proteomes" id="UP000295497"/>
    </source>
</evidence>
<organism evidence="2 3">
    <name type="scientific">Sorangium cellulosum</name>
    <name type="common">Polyangium cellulosum</name>
    <dbReference type="NCBI Taxonomy" id="56"/>
    <lineage>
        <taxon>Bacteria</taxon>
        <taxon>Pseudomonadati</taxon>
        <taxon>Myxococcota</taxon>
        <taxon>Polyangia</taxon>
        <taxon>Polyangiales</taxon>
        <taxon>Polyangiaceae</taxon>
        <taxon>Sorangium</taxon>
    </lineage>
</organism>
<dbReference type="EMBL" id="CP012672">
    <property type="protein sequence ID" value="AUX32098.1"/>
    <property type="molecule type" value="Genomic_DNA"/>
</dbReference>
<name>A0A4P2QQ55_SORCE</name>
<feature type="compositionally biased region" description="Basic and acidic residues" evidence="1">
    <location>
        <begin position="9"/>
        <end position="27"/>
    </location>
</feature>
<feature type="region of interest" description="Disordered" evidence="1">
    <location>
        <begin position="1"/>
        <end position="46"/>
    </location>
</feature>
<feature type="region of interest" description="Disordered" evidence="1">
    <location>
        <begin position="82"/>
        <end position="110"/>
    </location>
</feature>
<evidence type="ECO:0000313" key="2">
    <source>
        <dbReference type="EMBL" id="AUX32098.1"/>
    </source>
</evidence>